<dbReference type="GO" id="GO:0005524">
    <property type="term" value="F:ATP binding"/>
    <property type="evidence" value="ECO:0007669"/>
    <property type="project" value="InterPro"/>
</dbReference>
<dbReference type="Pfam" id="PF05362">
    <property type="entry name" value="Lon_C"/>
    <property type="match status" value="1"/>
</dbReference>
<organism evidence="3 4">
    <name type="scientific">Arabis alpina</name>
    <name type="common">Alpine rock-cress</name>
    <dbReference type="NCBI Taxonomy" id="50452"/>
    <lineage>
        <taxon>Eukaryota</taxon>
        <taxon>Viridiplantae</taxon>
        <taxon>Streptophyta</taxon>
        <taxon>Embryophyta</taxon>
        <taxon>Tracheophyta</taxon>
        <taxon>Spermatophyta</taxon>
        <taxon>Magnoliopsida</taxon>
        <taxon>eudicotyledons</taxon>
        <taxon>Gunneridae</taxon>
        <taxon>Pentapetalae</taxon>
        <taxon>rosids</taxon>
        <taxon>malvids</taxon>
        <taxon>Brassicales</taxon>
        <taxon>Brassicaceae</taxon>
        <taxon>Arabideae</taxon>
        <taxon>Arabis</taxon>
    </lineage>
</organism>
<evidence type="ECO:0000259" key="2">
    <source>
        <dbReference type="PROSITE" id="PS51786"/>
    </source>
</evidence>
<dbReference type="GO" id="GO:0004176">
    <property type="term" value="F:ATP-dependent peptidase activity"/>
    <property type="evidence" value="ECO:0007669"/>
    <property type="project" value="InterPro"/>
</dbReference>
<dbReference type="Gene3D" id="3.30.230.10">
    <property type="match status" value="1"/>
</dbReference>
<accession>A0A087HET3</accession>
<dbReference type="GO" id="GO:0006515">
    <property type="term" value="P:protein quality control for misfolded or incompletely synthesized proteins"/>
    <property type="evidence" value="ECO:0007669"/>
    <property type="project" value="TreeGrafter"/>
</dbReference>
<dbReference type="GO" id="GO:0004252">
    <property type="term" value="F:serine-type endopeptidase activity"/>
    <property type="evidence" value="ECO:0007669"/>
    <property type="project" value="InterPro"/>
</dbReference>
<dbReference type="GO" id="GO:0051131">
    <property type="term" value="P:chaperone-mediated protein complex assembly"/>
    <property type="evidence" value="ECO:0007669"/>
    <property type="project" value="TreeGrafter"/>
</dbReference>
<dbReference type="PANTHER" id="PTHR43718">
    <property type="entry name" value="LON PROTEASE"/>
    <property type="match status" value="1"/>
</dbReference>
<sequence length="92" mass="10498">MITSFLSLALKKPVRKSLAMTGTVTYTGRVLQITGVREKTITAKGSQVKMIIFPEANRREFEELEDNVKQGHDARFVDDYNQVFELAFGYDH</sequence>
<dbReference type="InterPro" id="IPR020568">
    <property type="entry name" value="Ribosomal_Su5_D2-typ_SF"/>
</dbReference>
<comment type="caution">
    <text evidence="1">Lacks conserved residue(s) required for the propagation of feature annotation.</text>
</comment>
<dbReference type="GO" id="GO:0007005">
    <property type="term" value="P:mitochondrion organization"/>
    <property type="evidence" value="ECO:0007669"/>
    <property type="project" value="TreeGrafter"/>
</dbReference>
<dbReference type="PANTHER" id="PTHR43718:SF2">
    <property type="entry name" value="LON PROTEASE HOMOLOG, MITOCHONDRIAL"/>
    <property type="match status" value="1"/>
</dbReference>
<feature type="domain" description="Lon proteolytic" evidence="2">
    <location>
        <begin position="1"/>
        <end position="90"/>
    </location>
</feature>
<dbReference type="OrthoDB" id="2411602at2759"/>
<dbReference type="InterPro" id="IPR008269">
    <property type="entry name" value="Lon_proteolytic"/>
</dbReference>
<dbReference type="EMBL" id="CM002870">
    <property type="protein sequence ID" value="KFK40635.1"/>
    <property type="molecule type" value="Genomic_DNA"/>
</dbReference>
<proteinExistence type="predicted"/>
<dbReference type="GO" id="GO:0003697">
    <property type="term" value="F:single-stranded DNA binding"/>
    <property type="evidence" value="ECO:0007669"/>
    <property type="project" value="TreeGrafter"/>
</dbReference>
<dbReference type="Proteomes" id="UP000029120">
    <property type="component" value="Chromosome 2"/>
</dbReference>
<dbReference type="PRINTS" id="PR00830">
    <property type="entry name" value="ENDOLAPTASE"/>
</dbReference>
<dbReference type="GO" id="GO:0005759">
    <property type="term" value="C:mitochondrial matrix"/>
    <property type="evidence" value="ECO:0007669"/>
    <property type="project" value="TreeGrafter"/>
</dbReference>
<protein>
    <recommendedName>
        <fullName evidence="2">Lon proteolytic domain-containing protein</fullName>
    </recommendedName>
</protein>
<dbReference type="eggNOG" id="KOG2004">
    <property type="taxonomic scope" value="Eukaryota"/>
</dbReference>
<reference evidence="4" key="1">
    <citation type="journal article" date="2015" name="Nat. Plants">
        <title>Genome expansion of Arabis alpina linked with retrotransposition and reduced symmetric DNA methylation.</title>
        <authorList>
            <person name="Willing E.M."/>
            <person name="Rawat V."/>
            <person name="Mandakova T."/>
            <person name="Maumus F."/>
            <person name="James G.V."/>
            <person name="Nordstroem K.J."/>
            <person name="Becker C."/>
            <person name="Warthmann N."/>
            <person name="Chica C."/>
            <person name="Szarzynska B."/>
            <person name="Zytnicki M."/>
            <person name="Albani M.C."/>
            <person name="Kiefer C."/>
            <person name="Bergonzi S."/>
            <person name="Castaings L."/>
            <person name="Mateos J.L."/>
            <person name="Berns M.C."/>
            <person name="Bujdoso N."/>
            <person name="Piofczyk T."/>
            <person name="de Lorenzo L."/>
            <person name="Barrero-Sicilia C."/>
            <person name="Mateos I."/>
            <person name="Piednoel M."/>
            <person name="Hagmann J."/>
            <person name="Chen-Min-Tao R."/>
            <person name="Iglesias-Fernandez R."/>
            <person name="Schuster S.C."/>
            <person name="Alonso-Blanco C."/>
            <person name="Roudier F."/>
            <person name="Carbonero P."/>
            <person name="Paz-Ares J."/>
            <person name="Davis S.J."/>
            <person name="Pecinka A."/>
            <person name="Quesneville H."/>
            <person name="Colot V."/>
            <person name="Lysak M.A."/>
            <person name="Weigel D."/>
            <person name="Coupland G."/>
            <person name="Schneeberger K."/>
        </authorList>
    </citation>
    <scope>NUCLEOTIDE SEQUENCE [LARGE SCALE GENOMIC DNA]</scope>
    <source>
        <strain evidence="4">cv. Pajares</strain>
    </source>
</reference>
<dbReference type="OMA" id="PIRQNIT"/>
<evidence type="ECO:0000313" key="3">
    <source>
        <dbReference type="EMBL" id="KFK40635.1"/>
    </source>
</evidence>
<dbReference type="SUPFAM" id="SSF54211">
    <property type="entry name" value="Ribosomal protein S5 domain 2-like"/>
    <property type="match status" value="1"/>
</dbReference>
<dbReference type="PROSITE" id="PS51786">
    <property type="entry name" value="LON_PROTEOLYTIC"/>
    <property type="match status" value="1"/>
</dbReference>
<gene>
    <name evidence="3" type="ordered locus">AALP_Aa2g022200</name>
</gene>
<keyword evidence="4" id="KW-1185">Reference proteome</keyword>
<dbReference type="InterPro" id="IPR027065">
    <property type="entry name" value="Lon_Prtase"/>
</dbReference>
<name>A0A087HET3_ARAAL</name>
<dbReference type="Gramene" id="KFK40635">
    <property type="protein sequence ID" value="KFK40635"/>
    <property type="gene ID" value="AALP_AA2G022200"/>
</dbReference>
<dbReference type="AlphaFoldDB" id="A0A087HET3"/>
<evidence type="ECO:0000256" key="1">
    <source>
        <dbReference type="PROSITE-ProRule" id="PRU01122"/>
    </source>
</evidence>
<evidence type="ECO:0000313" key="4">
    <source>
        <dbReference type="Proteomes" id="UP000029120"/>
    </source>
</evidence>
<dbReference type="InterPro" id="IPR014721">
    <property type="entry name" value="Ribsml_uS5_D2-typ_fold_subgr"/>
</dbReference>